<dbReference type="GO" id="GO:0006865">
    <property type="term" value="P:amino acid transport"/>
    <property type="evidence" value="ECO:0007669"/>
    <property type="project" value="UniProtKB-KW"/>
</dbReference>
<organism evidence="11 12">
    <name type="scientific">Prosthecodimorpha hirschii</name>
    <dbReference type="NCBI Taxonomy" id="665126"/>
    <lineage>
        <taxon>Bacteria</taxon>
        <taxon>Pseudomonadati</taxon>
        <taxon>Pseudomonadota</taxon>
        <taxon>Alphaproteobacteria</taxon>
        <taxon>Hyphomicrobiales</taxon>
        <taxon>Ancalomicrobiaceae</taxon>
        <taxon>Prosthecodimorpha</taxon>
    </lineage>
</organism>
<dbReference type="Gene3D" id="1.10.3720.10">
    <property type="entry name" value="MetI-like"/>
    <property type="match status" value="1"/>
</dbReference>
<feature type="transmembrane region" description="Helical" evidence="9">
    <location>
        <begin position="26"/>
        <end position="43"/>
    </location>
</feature>
<dbReference type="PROSITE" id="PS50928">
    <property type="entry name" value="ABC_TM1"/>
    <property type="match status" value="1"/>
</dbReference>
<evidence type="ECO:0000256" key="6">
    <source>
        <dbReference type="ARBA" id="ARBA00022970"/>
    </source>
</evidence>
<feature type="transmembrane region" description="Helical" evidence="9">
    <location>
        <begin position="55"/>
        <end position="75"/>
    </location>
</feature>
<dbReference type="GO" id="GO:0043190">
    <property type="term" value="C:ATP-binding cassette (ABC) transporter complex"/>
    <property type="evidence" value="ECO:0007669"/>
    <property type="project" value="InterPro"/>
</dbReference>
<evidence type="ECO:0000256" key="9">
    <source>
        <dbReference type="RuleBase" id="RU363032"/>
    </source>
</evidence>
<dbReference type="CDD" id="cd06261">
    <property type="entry name" value="TM_PBP2"/>
    <property type="match status" value="2"/>
</dbReference>
<feature type="transmembrane region" description="Helical" evidence="9">
    <location>
        <begin position="87"/>
        <end position="112"/>
    </location>
</feature>
<dbReference type="PANTHER" id="PTHR30614:SF37">
    <property type="entry name" value="AMINO-ACID ABC TRANSPORTER PERMEASE PROTEIN YHDX-RELATED"/>
    <property type="match status" value="1"/>
</dbReference>
<feature type="transmembrane region" description="Helical" evidence="9">
    <location>
        <begin position="266"/>
        <end position="289"/>
    </location>
</feature>
<name>A0A0P6W9N8_9HYPH</name>
<feature type="transmembrane region" description="Helical" evidence="9">
    <location>
        <begin position="189"/>
        <end position="208"/>
    </location>
</feature>
<dbReference type="InterPro" id="IPR000515">
    <property type="entry name" value="MetI-like"/>
</dbReference>
<keyword evidence="8 9" id="KW-0472">Membrane</keyword>
<dbReference type="Pfam" id="PF00528">
    <property type="entry name" value="BPD_transp_1"/>
    <property type="match status" value="1"/>
</dbReference>
<keyword evidence="7 9" id="KW-1133">Transmembrane helix</keyword>
<keyword evidence="12" id="KW-1185">Reference proteome</keyword>
<gene>
    <name evidence="11" type="ORF">ABB55_01725</name>
</gene>
<keyword evidence="5 9" id="KW-0812">Transmembrane</keyword>
<dbReference type="PANTHER" id="PTHR30614">
    <property type="entry name" value="MEMBRANE COMPONENT OF AMINO ACID ABC TRANSPORTER"/>
    <property type="match status" value="1"/>
</dbReference>
<dbReference type="AlphaFoldDB" id="A0A0P6W9N8"/>
<evidence type="ECO:0000256" key="5">
    <source>
        <dbReference type="ARBA" id="ARBA00022692"/>
    </source>
</evidence>
<accession>A0A0P6W9N8</accession>
<evidence type="ECO:0000313" key="12">
    <source>
        <dbReference type="Proteomes" id="UP000048984"/>
    </source>
</evidence>
<dbReference type="InterPro" id="IPR035906">
    <property type="entry name" value="MetI-like_sf"/>
</dbReference>
<dbReference type="InterPro" id="IPR043429">
    <property type="entry name" value="ArtM/GltK/GlnP/TcyL/YhdX-like"/>
</dbReference>
<keyword evidence="4" id="KW-1003">Cell membrane</keyword>
<evidence type="ECO:0000256" key="3">
    <source>
        <dbReference type="ARBA" id="ARBA00022448"/>
    </source>
</evidence>
<dbReference type="EMBL" id="LJYW01000001">
    <property type="protein sequence ID" value="KPL51096.1"/>
    <property type="molecule type" value="Genomic_DNA"/>
</dbReference>
<feature type="transmembrane region" description="Helical" evidence="9">
    <location>
        <begin position="133"/>
        <end position="154"/>
    </location>
</feature>
<dbReference type="GO" id="GO:0022857">
    <property type="term" value="F:transmembrane transporter activity"/>
    <property type="evidence" value="ECO:0007669"/>
    <property type="project" value="InterPro"/>
</dbReference>
<comment type="subcellular location">
    <subcellularLocation>
        <location evidence="1">Cell inner membrane</location>
        <topology evidence="1">Multi-pass membrane protein</topology>
    </subcellularLocation>
    <subcellularLocation>
        <location evidence="9">Cell membrane</location>
        <topology evidence="9">Multi-pass membrane protein</topology>
    </subcellularLocation>
</comment>
<evidence type="ECO:0000256" key="4">
    <source>
        <dbReference type="ARBA" id="ARBA00022475"/>
    </source>
</evidence>
<feature type="transmembrane region" description="Helical" evidence="9">
    <location>
        <begin position="367"/>
        <end position="388"/>
    </location>
</feature>
<evidence type="ECO:0000256" key="7">
    <source>
        <dbReference type="ARBA" id="ARBA00022989"/>
    </source>
</evidence>
<evidence type="ECO:0000259" key="10">
    <source>
        <dbReference type="PROSITE" id="PS50928"/>
    </source>
</evidence>
<reference evidence="11 12" key="1">
    <citation type="submission" date="2015-09" db="EMBL/GenBank/DDBJ databases">
        <authorList>
            <person name="Jackson K.R."/>
            <person name="Lunt B.L."/>
            <person name="Fisher J.N.B."/>
            <person name="Gardner A.V."/>
            <person name="Bailey M.E."/>
            <person name="Deus L.M."/>
            <person name="Earl A.S."/>
            <person name="Gibby P.D."/>
            <person name="Hartmann K.A."/>
            <person name="Liu J.E."/>
            <person name="Manci A.M."/>
            <person name="Nielsen D.A."/>
            <person name="Solomon M.B."/>
            <person name="Breakwell D.P."/>
            <person name="Burnett S.H."/>
            <person name="Grose J.H."/>
        </authorList>
    </citation>
    <scope>NUCLEOTIDE SEQUENCE [LARGE SCALE GENOMIC DNA]</scope>
    <source>
        <strain evidence="11 12">16</strain>
    </source>
</reference>
<dbReference type="RefSeq" id="WP_054357259.1">
    <property type="nucleotide sequence ID" value="NZ_LJYW01000001.1"/>
</dbReference>
<reference evidence="11 12" key="2">
    <citation type="submission" date="2015-10" db="EMBL/GenBank/DDBJ databases">
        <title>Draft Genome Sequence of Prosthecomicrobium hirschii ATCC 27832.</title>
        <authorList>
            <person name="Daniel J."/>
            <person name="Givan S.A."/>
            <person name="Brun Y.V."/>
            <person name="Brown P.J."/>
        </authorList>
    </citation>
    <scope>NUCLEOTIDE SEQUENCE [LARGE SCALE GENOMIC DNA]</scope>
    <source>
        <strain evidence="11 12">16</strain>
    </source>
</reference>
<dbReference type="Proteomes" id="UP000048984">
    <property type="component" value="Unassembled WGS sequence"/>
</dbReference>
<dbReference type="SUPFAM" id="SSF161098">
    <property type="entry name" value="MetI-like"/>
    <property type="match status" value="1"/>
</dbReference>
<sequence>MALADGPAAGEAKVVWYNDPVVRGRIFQGLTLAFVVFLTWGIIHNTAVNLQSRNIAQGFGFLSTTAGFDIAQSLISYPQDADYGRAILVGLVNTVLVAVLGVILATIFGFIGGVARLSSNYVVRKLATSYVEIVRNVPLLLQIFFWYFGVLRVLPGPRDSIQPIPGWIFLNNRGLIMPQVTMTKLTADAMFYAVLAAIVAILVLRSVFRKLQERTGTQAPVFLISLAVLIAFPVVAYLATGAGITLTAPAKSTFNITGGTRVIPEFMALLMALAFYTGAFIAEIVRAGILAVSHGQTEAASSLGLKPNNILRLVVVPQALRVIIPPLTSQYLNLTKNSSLAVAVGYPDLVSTGGTVLNQTGQAVEVIAIWMVIYLGTSLTTSAFMNWYNAKMAIRER</sequence>
<evidence type="ECO:0000256" key="1">
    <source>
        <dbReference type="ARBA" id="ARBA00004429"/>
    </source>
</evidence>
<protein>
    <submittedName>
        <fullName evidence="11">Amino acid ABC transporter permease</fullName>
    </submittedName>
</protein>
<keyword evidence="3 9" id="KW-0813">Transport</keyword>
<feature type="transmembrane region" description="Helical" evidence="9">
    <location>
        <begin position="220"/>
        <end position="246"/>
    </location>
</feature>
<comment type="caution">
    <text evidence="11">The sequence shown here is derived from an EMBL/GenBank/DDBJ whole genome shotgun (WGS) entry which is preliminary data.</text>
</comment>
<feature type="domain" description="ABC transmembrane type-1" evidence="10">
    <location>
        <begin position="91"/>
        <end position="385"/>
    </location>
</feature>
<dbReference type="STRING" id="665126.ABB55_01725"/>
<comment type="similarity">
    <text evidence="2">Belongs to the binding-protein-dependent transport system permease family. HisMQ subfamily.</text>
</comment>
<keyword evidence="6" id="KW-0029">Amino-acid transport</keyword>
<proteinExistence type="inferred from homology"/>
<evidence type="ECO:0000256" key="8">
    <source>
        <dbReference type="ARBA" id="ARBA00023136"/>
    </source>
</evidence>
<dbReference type="NCBIfam" id="TIGR01726">
    <property type="entry name" value="HEQRo_perm_3TM"/>
    <property type="match status" value="1"/>
</dbReference>
<dbReference type="InterPro" id="IPR010065">
    <property type="entry name" value="AA_ABC_transptr_permease_3TM"/>
</dbReference>
<evidence type="ECO:0000256" key="2">
    <source>
        <dbReference type="ARBA" id="ARBA00010072"/>
    </source>
</evidence>
<evidence type="ECO:0000313" key="11">
    <source>
        <dbReference type="EMBL" id="KPL51096.1"/>
    </source>
</evidence>